<comment type="caution">
    <text evidence="16">The sequence shown here is derived from an EMBL/GenBank/DDBJ whole genome shotgun (WGS) entry which is preliminary data.</text>
</comment>
<evidence type="ECO:0000256" key="6">
    <source>
        <dbReference type="ARBA" id="ARBA00022679"/>
    </source>
</evidence>
<dbReference type="OrthoDB" id="9803237at2"/>
<feature type="compositionally biased region" description="Low complexity" evidence="14">
    <location>
        <begin position="818"/>
        <end position="833"/>
    </location>
</feature>
<keyword evidence="6 13" id="KW-0808">Transferase</keyword>
<dbReference type="CDD" id="cd07434">
    <property type="entry name" value="PHP_PolIIIA_DnaE2"/>
    <property type="match status" value="1"/>
</dbReference>
<dbReference type="InterPro" id="IPR004365">
    <property type="entry name" value="NA-bd_OB_tRNA"/>
</dbReference>
<dbReference type="InterPro" id="IPR040982">
    <property type="entry name" value="DNA_pol3_finger"/>
</dbReference>
<evidence type="ECO:0000256" key="9">
    <source>
        <dbReference type="ARBA" id="ARBA00022763"/>
    </source>
</evidence>
<comment type="similarity">
    <text evidence="2 13">Belongs to the DNA polymerase type-C family. DnaE2 subfamily.</text>
</comment>
<dbReference type="RefSeq" id="WP_106512135.1">
    <property type="nucleotide sequence ID" value="NZ_PXYI01000002.1"/>
</dbReference>
<dbReference type="PANTHER" id="PTHR32294">
    <property type="entry name" value="DNA POLYMERASE III SUBUNIT ALPHA"/>
    <property type="match status" value="1"/>
</dbReference>
<evidence type="ECO:0000256" key="10">
    <source>
        <dbReference type="ARBA" id="ARBA00022932"/>
    </source>
</evidence>
<keyword evidence="9 13" id="KW-0227">DNA damage</keyword>
<dbReference type="NCBIfam" id="TIGR00594">
    <property type="entry name" value="polc"/>
    <property type="match status" value="1"/>
</dbReference>
<feature type="domain" description="Polymerase/histidinol phosphatase N-terminal" evidence="15">
    <location>
        <begin position="4"/>
        <end position="71"/>
    </location>
</feature>
<gene>
    <name evidence="13 16" type="primary">dnaE2</name>
    <name evidence="16" type="ORF">C7I55_06850</name>
</gene>
<evidence type="ECO:0000256" key="4">
    <source>
        <dbReference type="ARBA" id="ARBA00017273"/>
    </source>
</evidence>
<keyword evidence="7 13" id="KW-0548">Nucleotidyltransferase</keyword>
<keyword evidence="8 13" id="KW-0235">DNA replication</keyword>
<protein>
    <recommendedName>
        <fullName evidence="4 13">Error-prone DNA polymerase</fullName>
        <ecNumber evidence="3 13">2.7.7.7</ecNumber>
    </recommendedName>
</protein>
<evidence type="ECO:0000313" key="16">
    <source>
        <dbReference type="EMBL" id="PSJ41970.1"/>
    </source>
</evidence>
<feature type="region of interest" description="Disordered" evidence="14">
    <location>
        <begin position="794"/>
        <end position="853"/>
    </location>
</feature>
<comment type="catalytic activity">
    <reaction evidence="12 13">
        <text>DNA(n) + a 2'-deoxyribonucleoside 5'-triphosphate = DNA(n+1) + diphosphate</text>
        <dbReference type="Rhea" id="RHEA:22508"/>
        <dbReference type="Rhea" id="RHEA-COMP:17339"/>
        <dbReference type="Rhea" id="RHEA-COMP:17340"/>
        <dbReference type="ChEBI" id="CHEBI:33019"/>
        <dbReference type="ChEBI" id="CHEBI:61560"/>
        <dbReference type="ChEBI" id="CHEBI:173112"/>
        <dbReference type="EC" id="2.7.7.7"/>
    </reaction>
</comment>
<evidence type="ECO:0000313" key="17">
    <source>
        <dbReference type="Proteomes" id="UP000241167"/>
    </source>
</evidence>
<dbReference type="Pfam" id="PF14579">
    <property type="entry name" value="HHH_6"/>
    <property type="match status" value="1"/>
</dbReference>
<evidence type="ECO:0000256" key="14">
    <source>
        <dbReference type="SAM" id="MobiDB-lite"/>
    </source>
</evidence>
<dbReference type="AlphaFoldDB" id="A0A2P7QVK3"/>
<evidence type="ECO:0000256" key="2">
    <source>
        <dbReference type="ARBA" id="ARBA00007391"/>
    </source>
</evidence>
<keyword evidence="10 13" id="KW-0239">DNA-directed DNA polymerase</keyword>
<dbReference type="InterPro" id="IPR012340">
    <property type="entry name" value="NA-bd_OB-fold"/>
</dbReference>
<evidence type="ECO:0000256" key="13">
    <source>
        <dbReference type="HAMAP-Rule" id="MF_01902"/>
    </source>
</evidence>
<evidence type="ECO:0000259" key="15">
    <source>
        <dbReference type="SMART" id="SM00481"/>
    </source>
</evidence>
<dbReference type="GO" id="GO:0003676">
    <property type="term" value="F:nucleic acid binding"/>
    <property type="evidence" value="ECO:0007669"/>
    <property type="project" value="InterPro"/>
</dbReference>
<dbReference type="InterPro" id="IPR004013">
    <property type="entry name" value="PHP_dom"/>
</dbReference>
<dbReference type="CDD" id="cd04485">
    <property type="entry name" value="DnaE_OBF"/>
    <property type="match status" value="1"/>
</dbReference>
<evidence type="ECO:0000256" key="11">
    <source>
        <dbReference type="ARBA" id="ARBA00023204"/>
    </source>
</evidence>
<dbReference type="InterPro" id="IPR023073">
    <property type="entry name" value="DnaE2"/>
</dbReference>
<accession>A0A2P7QVK3</accession>
<comment type="subcellular location">
    <subcellularLocation>
        <location evidence="1 13">Cytoplasm</location>
    </subcellularLocation>
</comment>
<dbReference type="GO" id="GO:0006281">
    <property type="term" value="P:DNA repair"/>
    <property type="evidence" value="ECO:0007669"/>
    <property type="project" value="UniProtKB-UniRule"/>
</dbReference>
<keyword evidence="17" id="KW-1185">Reference proteome</keyword>
<feature type="compositionally biased region" description="Pro residues" evidence="14">
    <location>
        <begin position="1122"/>
        <end position="1134"/>
    </location>
</feature>
<dbReference type="Pfam" id="PF17657">
    <property type="entry name" value="DNA_pol3_finger"/>
    <property type="match status" value="1"/>
</dbReference>
<dbReference type="PANTHER" id="PTHR32294:SF4">
    <property type="entry name" value="ERROR-PRONE DNA POLYMERASE"/>
    <property type="match status" value="1"/>
</dbReference>
<name>A0A2P7QVK3_9SPHN</name>
<dbReference type="GO" id="GO:0006260">
    <property type="term" value="P:DNA replication"/>
    <property type="evidence" value="ECO:0007669"/>
    <property type="project" value="UniProtKB-KW"/>
</dbReference>
<feature type="compositionally biased region" description="Low complexity" evidence="14">
    <location>
        <begin position="1135"/>
        <end position="1152"/>
    </location>
</feature>
<keyword evidence="5 13" id="KW-0963">Cytoplasm</keyword>
<dbReference type="Proteomes" id="UP000241167">
    <property type="component" value="Unassembled WGS sequence"/>
</dbReference>
<dbReference type="Gene3D" id="2.40.50.140">
    <property type="entry name" value="Nucleic acid-binding proteins"/>
    <property type="match status" value="1"/>
</dbReference>
<dbReference type="EC" id="2.7.7.7" evidence="3 13"/>
<evidence type="ECO:0000256" key="5">
    <source>
        <dbReference type="ARBA" id="ARBA00022490"/>
    </source>
</evidence>
<dbReference type="InterPro" id="IPR004805">
    <property type="entry name" value="DnaE2/DnaE/PolC"/>
</dbReference>
<evidence type="ECO:0000256" key="7">
    <source>
        <dbReference type="ARBA" id="ARBA00022695"/>
    </source>
</evidence>
<sequence length="1161" mass="127744">MTYHELQVTSHFSFLRGASGAEELFSAAALLGLPALGVVDRNSVAGIVRAWEAAKATGVRLVAGCRLDLADDTSLLVYPIDRPGWSRLTRLLSIGKARAGKGACTLHWGDVEAHADGLIAIHLPDAADAENARLLRRLAGTFGDRAYQALSQRRRPGDALRLHRLDAQAEAAGVRSVACGDILYHSPERRMLQDVMSAIREKCTIDALGFRRERHADRHLKSPGEMARRFAAYPQAIAAGAEIARRCTFDLSELRYQYPEEAVIPGMTAQEALEKMSWDAARTRYPAGVPEATARQLRHELEMIGELRYAPYFLTVNSIVQFARSKGILCQGRGSAANSCVCYLLGITSIDPIQHELLFERFVSPERPEPPDIDVDFEHERREEVIQWIYETYGHHRAALTAVVTRYRARGAVREVGKALGLPEDMTAALAGQVWGWSNEGVEERHAEELNLDSEDPRLALTLELARQLIGTPRHLSQHPGGFVLTQARLDDLVPIEPAAMENRRVIEWDKDDIEALKFMKVDVLGLGMLGCMRRAFDLLRDHKHIDIGLADLQDDDPEVFAMIRKADTLGVFQIESRAQMAMLPRMKPVRFYDLVIEVAIVRPGPIQGDMVHPYLRRREGKEVPEYPRPELRAVLEKTLGVPLFQEQAMKVAIVGAGFTPAEADQLRRAMATFKYTGGVSHFRDKLIHGMVARGYAHEFAERTFKQIEGFGSYGFPESHAASFAKIAYASSWMKCHHPDIFCCALLNAQPMGFYAPAQIVRDARDHDVAVRPICINESRWDCTLEGVAPSRAPKILPARGEGNRLQGGGGGPETHSASEASASAQRPPSRGKAPGRGSGAAGPSTALRAIPLPTRPARREDRYLPLRLGLRMVRGLSNIHAAQIIAARGDSPFRSIEEVWRRSGVPLAALEKLADADAFASLGVDRRQALWQVRGLGEAPLPLFAALEGREPAVALTPMTEGREVVEDYRAVQLSLRAHPVAFLRPELDRRGVTRCGDLAHTKDGKAVEVVGVVLIRQRPGSAKGVLFITIEDETGVANAILWPDRFEAQRRIVLSAAMLSIRGVVQREGEVIHVVTARMEDLTPRLHAVGQMDFPHRTGPADGAKTGGYDARERKTGPHAPLPAALPAPLPAPSETSPPETSPPADAAPTIRLKSRNFH</sequence>
<dbReference type="InterPro" id="IPR003141">
    <property type="entry name" value="Pol/His_phosphatase_N"/>
</dbReference>
<dbReference type="Pfam" id="PF02811">
    <property type="entry name" value="PHP"/>
    <property type="match status" value="1"/>
</dbReference>
<evidence type="ECO:0000256" key="8">
    <source>
        <dbReference type="ARBA" id="ARBA00022705"/>
    </source>
</evidence>
<dbReference type="NCBIfam" id="NF004225">
    <property type="entry name" value="PRK05672.1"/>
    <property type="match status" value="1"/>
</dbReference>
<proteinExistence type="inferred from homology"/>
<dbReference type="GO" id="GO:0008408">
    <property type="term" value="F:3'-5' exonuclease activity"/>
    <property type="evidence" value="ECO:0007669"/>
    <property type="project" value="InterPro"/>
</dbReference>
<dbReference type="Pfam" id="PF01336">
    <property type="entry name" value="tRNA_anti-codon"/>
    <property type="match status" value="1"/>
</dbReference>
<reference evidence="16 17" key="1">
    <citation type="submission" date="2018-03" db="EMBL/GenBank/DDBJ databases">
        <title>The draft genome of Sphingosinicella sp. GL-C-18.</title>
        <authorList>
            <person name="Liu L."/>
            <person name="Li L."/>
            <person name="Liang L."/>
            <person name="Zhang X."/>
            <person name="Wang T."/>
        </authorList>
    </citation>
    <scope>NUCLEOTIDE SEQUENCE [LARGE SCALE GENOMIC DNA]</scope>
    <source>
        <strain evidence="16 17">GL-C-18</strain>
    </source>
</reference>
<feature type="region of interest" description="Disordered" evidence="14">
    <location>
        <begin position="1093"/>
        <end position="1161"/>
    </location>
</feature>
<dbReference type="Gene3D" id="3.20.20.140">
    <property type="entry name" value="Metal-dependent hydrolases"/>
    <property type="match status" value="1"/>
</dbReference>
<evidence type="ECO:0000256" key="1">
    <source>
        <dbReference type="ARBA" id="ARBA00004496"/>
    </source>
</evidence>
<evidence type="ECO:0000256" key="3">
    <source>
        <dbReference type="ARBA" id="ARBA00012417"/>
    </source>
</evidence>
<keyword evidence="11 13" id="KW-0234">DNA repair</keyword>
<dbReference type="Pfam" id="PF07733">
    <property type="entry name" value="DNA_pol3_alpha"/>
    <property type="match status" value="1"/>
</dbReference>
<evidence type="ECO:0000256" key="12">
    <source>
        <dbReference type="ARBA" id="ARBA00049244"/>
    </source>
</evidence>
<dbReference type="HAMAP" id="MF_01902">
    <property type="entry name" value="DNApol_error_prone"/>
    <property type="match status" value="1"/>
</dbReference>
<comment type="function">
    <text evidence="13">DNA polymerase involved in damage-induced mutagenesis and translesion synthesis (TLS). It is not the major replicative DNA polymerase.</text>
</comment>
<dbReference type="SMART" id="SM00481">
    <property type="entry name" value="POLIIIAc"/>
    <property type="match status" value="1"/>
</dbReference>
<dbReference type="GO" id="GO:0005737">
    <property type="term" value="C:cytoplasm"/>
    <property type="evidence" value="ECO:0007669"/>
    <property type="project" value="UniProtKB-SubCell"/>
</dbReference>
<dbReference type="GO" id="GO:0003887">
    <property type="term" value="F:DNA-directed DNA polymerase activity"/>
    <property type="evidence" value="ECO:0007669"/>
    <property type="project" value="UniProtKB-UniRule"/>
</dbReference>
<dbReference type="InterPro" id="IPR029460">
    <property type="entry name" value="DNAPol_HHH"/>
</dbReference>
<organism evidence="16 17">
    <name type="scientific">Allosphingosinicella deserti</name>
    <dbReference type="NCBI Taxonomy" id="2116704"/>
    <lineage>
        <taxon>Bacteria</taxon>
        <taxon>Pseudomonadati</taxon>
        <taxon>Pseudomonadota</taxon>
        <taxon>Alphaproteobacteria</taxon>
        <taxon>Sphingomonadales</taxon>
        <taxon>Sphingomonadaceae</taxon>
        <taxon>Allosphingosinicella</taxon>
    </lineage>
</organism>
<dbReference type="EMBL" id="PXYI01000002">
    <property type="protein sequence ID" value="PSJ41970.1"/>
    <property type="molecule type" value="Genomic_DNA"/>
</dbReference>
<dbReference type="InterPro" id="IPR011708">
    <property type="entry name" value="DNA_pol3_alpha_NTPase_dom"/>
</dbReference>